<dbReference type="EMBL" id="JACCCY010000001">
    <property type="protein sequence ID" value="NYI48718.1"/>
    <property type="molecule type" value="Genomic_DNA"/>
</dbReference>
<keyword evidence="3" id="KW-0808">Transferase</keyword>
<organism evidence="3 4">
    <name type="scientific">Macellibacteroides fermentans</name>
    <dbReference type="NCBI Taxonomy" id="879969"/>
    <lineage>
        <taxon>Bacteria</taxon>
        <taxon>Pseudomonadati</taxon>
        <taxon>Bacteroidota</taxon>
        <taxon>Bacteroidia</taxon>
        <taxon>Bacteroidales</taxon>
        <taxon>Porphyromonadaceae</taxon>
        <taxon>Macellibacteroides</taxon>
    </lineage>
</organism>
<dbReference type="PROSITE" id="PS50878">
    <property type="entry name" value="RT_POL"/>
    <property type="match status" value="1"/>
</dbReference>
<dbReference type="AlphaFoldDB" id="A0A8E1ZZH5"/>
<feature type="domain" description="Reverse transcriptase" evidence="2">
    <location>
        <begin position="43"/>
        <end position="279"/>
    </location>
</feature>
<dbReference type="PANTHER" id="PTHR34047">
    <property type="entry name" value="NUCLEAR INTRON MATURASE 1, MITOCHONDRIAL-RELATED"/>
    <property type="match status" value="1"/>
</dbReference>
<accession>A0A8E1ZZH5</accession>
<gene>
    <name evidence="3" type="ORF">F5613_000763</name>
</gene>
<dbReference type="PANTHER" id="PTHR34047:SF8">
    <property type="entry name" value="PROTEIN YKFC"/>
    <property type="match status" value="1"/>
</dbReference>
<dbReference type="RefSeq" id="WP_179398733.1">
    <property type="nucleotide sequence ID" value="NZ_JACCCY010000001.1"/>
</dbReference>
<dbReference type="CDD" id="cd01646">
    <property type="entry name" value="RT_Bac_retron_I"/>
    <property type="match status" value="1"/>
</dbReference>
<dbReference type="InterPro" id="IPR051083">
    <property type="entry name" value="GrpII_Intron_Splice-Mob/Def"/>
</dbReference>
<reference evidence="3 4" key="1">
    <citation type="submission" date="2020-07" db="EMBL/GenBank/DDBJ databases">
        <title>Genomic Encyclopedia of Type Strains, Phase IV (KMG-IV): sequencing the most valuable type-strain genomes for metagenomic binning, comparative biology and taxonomic classification.</title>
        <authorList>
            <person name="Goeker M."/>
        </authorList>
    </citation>
    <scope>NUCLEOTIDE SEQUENCE [LARGE SCALE GENOMIC DNA]</scope>
    <source>
        <strain evidence="3 4">DSM 23697</strain>
    </source>
</reference>
<sequence length="524" mass="61080">MKLKEDSIKWAINHLLRESDTDLYPKPIEIDIIAEMKEDVVSACLNIDVSNYKWNSHRRFLIPKDEISYRLATQLNPIDNIVLLSIIHEYGQSIENRRIDNAISYRFSPNTNGALYSTNNSWYEFWNRCKRYCLIDGYKINNNHPYVLYCDISDFYNQIYHHIIENQLIESGFPNQAKKQIMSLLELVTAKMSRGIPIGPHATHLIAEMSLIPFDNTLKAKGYKFIRYVDDIVVFCDSELEAKSILYDIADTLDKQQRLVLQREKTKIYDIVDFFNHTQDMLLDNPINDKEKIILDVIRAYSGGNAYTRIKLSDITDEHLSVLSKDNVISLLEEYLDVKEPNFSRIRWFYRRLSQVGLPHAVEFSIDNIDSLIPALNDVCLYINSCAENYISDWKEVGENILNLLDHSSIANIEYFKITLLNLFVRNPKLNHTQNLIKRYKKATKEEQRKILLASANNVELSGWISTLKESYNTLDKWTQYAFLISTKILPKEERAFYLKGIKAGLNETNDIMESIIIKWSLAK</sequence>
<name>A0A8E1ZZH5_9PORP</name>
<protein>
    <submittedName>
        <fullName evidence="3">Retron-type reverse transcriptase</fullName>
    </submittedName>
</protein>
<evidence type="ECO:0000256" key="1">
    <source>
        <dbReference type="ARBA" id="ARBA00034120"/>
    </source>
</evidence>
<dbReference type="Proteomes" id="UP000574332">
    <property type="component" value="Unassembled WGS sequence"/>
</dbReference>
<dbReference type="SUPFAM" id="SSF56672">
    <property type="entry name" value="DNA/RNA polymerases"/>
    <property type="match status" value="1"/>
</dbReference>
<proteinExistence type="inferred from homology"/>
<evidence type="ECO:0000313" key="4">
    <source>
        <dbReference type="Proteomes" id="UP000574332"/>
    </source>
</evidence>
<evidence type="ECO:0000259" key="2">
    <source>
        <dbReference type="PROSITE" id="PS50878"/>
    </source>
</evidence>
<dbReference type="Pfam" id="PF00078">
    <property type="entry name" value="RVT_1"/>
    <property type="match status" value="1"/>
</dbReference>
<comment type="caution">
    <text evidence="3">The sequence shown here is derived from an EMBL/GenBank/DDBJ whole genome shotgun (WGS) entry which is preliminary data.</text>
</comment>
<evidence type="ECO:0000313" key="3">
    <source>
        <dbReference type="EMBL" id="NYI48718.1"/>
    </source>
</evidence>
<dbReference type="InterPro" id="IPR043502">
    <property type="entry name" value="DNA/RNA_pol_sf"/>
</dbReference>
<dbReference type="GO" id="GO:0003964">
    <property type="term" value="F:RNA-directed DNA polymerase activity"/>
    <property type="evidence" value="ECO:0007669"/>
    <property type="project" value="UniProtKB-KW"/>
</dbReference>
<dbReference type="InterPro" id="IPR000477">
    <property type="entry name" value="RT_dom"/>
</dbReference>
<keyword evidence="3" id="KW-0548">Nucleotidyltransferase</keyword>
<comment type="similarity">
    <text evidence="1">Belongs to the bacterial reverse transcriptase family.</text>
</comment>
<keyword evidence="3" id="KW-0695">RNA-directed DNA polymerase</keyword>
<keyword evidence="4" id="KW-1185">Reference proteome</keyword>